<evidence type="ECO:0000256" key="1">
    <source>
        <dbReference type="SAM" id="Phobius"/>
    </source>
</evidence>
<dbReference type="RefSeq" id="WP_380024476.1">
    <property type="nucleotide sequence ID" value="NZ_JBHSHC010000024.1"/>
</dbReference>
<gene>
    <name evidence="2" type="ORF">ACFO8Q_04195</name>
</gene>
<evidence type="ECO:0000313" key="3">
    <source>
        <dbReference type="Proteomes" id="UP001596002"/>
    </source>
</evidence>
<feature type="transmembrane region" description="Helical" evidence="1">
    <location>
        <begin position="12"/>
        <end position="38"/>
    </location>
</feature>
<keyword evidence="1" id="KW-1133">Transmembrane helix</keyword>
<dbReference type="Pfam" id="PF05052">
    <property type="entry name" value="MerE"/>
    <property type="match status" value="1"/>
</dbReference>
<protein>
    <recommendedName>
        <fullName evidence="4">Transporter</fullName>
    </recommendedName>
</protein>
<evidence type="ECO:0008006" key="4">
    <source>
        <dbReference type="Google" id="ProtNLM"/>
    </source>
</evidence>
<evidence type="ECO:0000313" key="2">
    <source>
        <dbReference type="EMBL" id="MFC4766579.1"/>
    </source>
</evidence>
<dbReference type="EMBL" id="JBHSHC010000024">
    <property type="protein sequence ID" value="MFC4766579.1"/>
    <property type="molecule type" value="Genomic_DNA"/>
</dbReference>
<accession>A0ABV9PWV9</accession>
<dbReference type="PROSITE" id="PS51257">
    <property type="entry name" value="PROKAR_LIPOPROTEIN"/>
    <property type="match status" value="1"/>
</dbReference>
<comment type="caution">
    <text evidence="2">The sequence shown here is derived from an EMBL/GenBank/DDBJ whole genome shotgun (WGS) entry which is preliminary data.</text>
</comment>
<feature type="transmembrane region" description="Helical" evidence="1">
    <location>
        <begin position="44"/>
        <end position="61"/>
    </location>
</feature>
<name>A0ABV9PWV9_9BACL</name>
<dbReference type="InterPro" id="IPR007746">
    <property type="entry name" value="MerE"/>
</dbReference>
<proteinExistence type="predicted"/>
<sequence length="86" mass="9566">MKENAKTWGWGFLALLSCPCHLVLILPLLVGTTLGQFFSDHQTSASVILAVIFMISILMMFKRSNKQAKKDTVHDCCSVPGRKRGE</sequence>
<keyword evidence="1" id="KW-0472">Membrane</keyword>
<organism evidence="2 3">
    <name type="scientific">Effusibacillus consociatus</name>
    <dbReference type="NCBI Taxonomy" id="1117041"/>
    <lineage>
        <taxon>Bacteria</taxon>
        <taxon>Bacillati</taxon>
        <taxon>Bacillota</taxon>
        <taxon>Bacilli</taxon>
        <taxon>Bacillales</taxon>
        <taxon>Alicyclobacillaceae</taxon>
        <taxon>Effusibacillus</taxon>
    </lineage>
</organism>
<reference evidence="3" key="1">
    <citation type="journal article" date="2019" name="Int. J. Syst. Evol. Microbiol.">
        <title>The Global Catalogue of Microorganisms (GCM) 10K type strain sequencing project: providing services to taxonomists for standard genome sequencing and annotation.</title>
        <authorList>
            <consortium name="The Broad Institute Genomics Platform"/>
            <consortium name="The Broad Institute Genome Sequencing Center for Infectious Disease"/>
            <person name="Wu L."/>
            <person name="Ma J."/>
        </authorList>
    </citation>
    <scope>NUCLEOTIDE SEQUENCE [LARGE SCALE GENOMIC DNA]</scope>
    <source>
        <strain evidence="3">WYCCWR 12678</strain>
    </source>
</reference>
<keyword evidence="3" id="KW-1185">Reference proteome</keyword>
<dbReference type="Proteomes" id="UP001596002">
    <property type="component" value="Unassembled WGS sequence"/>
</dbReference>
<keyword evidence="1" id="KW-0812">Transmembrane</keyword>